<evidence type="ECO:0000259" key="1">
    <source>
        <dbReference type="Pfam" id="PF18722"/>
    </source>
</evidence>
<gene>
    <name evidence="2" type="ORF">GCM10007972_18100</name>
</gene>
<accession>A0ABQ2LDQ7</accession>
<dbReference type="Proteomes" id="UP000602381">
    <property type="component" value="Unassembled WGS sequence"/>
</dbReference>
<evidence type="ECO:0000313" key="3">
    <source>
        <dbReference type="Proteomes" id="UP000602381"/>
    </source>
</evidence>
<dbReference type="InterPro" id="IPR041407">
    <property type="entry name" value="MazG_C"/>
</dbReference>
<dbReference type="SUPFAM" id="SSF101386">
    <property type="entry name" value="all-alpha NTP pyrophosphatases"/>
    <property type="match status" value="1"/>
</dbReference>
<dbReference type="EMBL" id="BMOV01000006">
    <property type="protein sequence ID" value="GGO12765.1"/>
    <property type="molecule type" value="Genomic_DNA"/>
</dbReference>
<name>A0ABQ2LDQ7_9PROT</name>
<sequence length="411" mass="47068">MATADEIRLIRSQLGLFPDAETPVSLDEYQQFTTKTDKNKRPGVAGLGFVLLGLFGEVGSLLSELKKKQRDRDSYVAYRDAVIEEFGDVLWYFANAALRANLSLSAIAKLVPADLANWEYHGREGASTFVDLQTTKAEFSGPRSTMRVERRLLALAGKVGQLMENFSNKKFKLNRDALSANLVEIFRALIAAADDADVSLEEAACRNIAKAFSRWPLERKWGALYDESERFDEDERLPRRIKVVFKEKDVDGKKYVFQQCNGINIGDRLTDNRFEPDDYRFHDVFHLAYAAILGWSPVMRALFKVKRKSCPKIDENEDGARAILIEEGVSTWVFNHGLRNHHFRSIKSLDYSLLKAIRELVKGYEVEDRPLWQWERAILEGFRVFRKLQEHRGGTVIADLNKHTLTFRAPK</sequence>
<reference evidence="3" key="1">
    <citation type="journal article" date="2019" name="Int. J. Syst. Evol. Microbiol.">
        <title>The Global Catalogue of Microorganisms (GCM) 10K type strain sequencing project: providing services to taxonomists for standard genome sequencing and annotation.</title>
        <authorList>
            <consortium name="The Broad Institute Genomics Platform"/>
            <consortium name="The Broad Institute Genome Sequencing Center for Infectious Disease"/>
            <person name="Wu L."/>
            <person name="Ma J."/>
        </authorList>
    </citation>
    <scope>NUCLEOTIDE SEQUENCE [LARGE SCALE GENOMIC DNA]</scope>
    <source>
        <strain evidence="3">JCM 17843</strain>
    </source>
</reference>
<protein>
    <submittedName>
        <fullName evidence="2">Pyrophosphatase</fullName>
    </submittedName>
</protein>
<dbReference type="Pfam" id="PF18722">
    <property type="entry name" value="MazG_C"/>
    <property type="match status" value="1"/>
</dbReference>
<dbReference type="RefSeq" id="WP_229773633.1">
    <property type="nucleotide sequence ID" value="NZ_BMOV01000006.1"/>
</dbReference>
<evidence type="ECO:0000313" key="2">
    <source>
        <dbReference type="EMBL" id="GGO12765.1"/>
    </source>
</evidence>
<dbReference type="CDD" id="cd11541">
    <property type="entry name" value="NTP-PPase_u4"/>
    <property type="match status" value="1"/>
</dbReference>
<dbReference type="InterPro" id="IPR011379">
    <property type="entry name" value="MazG-related_GP37"/>
</dbReference>
<dbReference type="Gene3D" id="1.10.287.1080">
    <property type="entry name" value="MazG-like"/>
    <property type="match status" value="2"/>
</dbReference>
<comment type="caution">
    <text evidence="2">The sequence shown here is derived from an EMBL/GenBank/DDBJ whole genome shotgun (WGS) entry which is preliminary data.</text>
</comment>
<proteinExistence type="predicted"/>
<feature type="domain" description="MazG C-terminal" evidence="1">
    <location>
        <begin position="229"/>
        <end position="409"/>
    </location>
</feature>
<keyword evidence="3" id="KW-1185">Reference proteome</keyword>
<organism evidence="2 3">
    <name type="scientific">Iodidimonas muriae</name>
    <dbReference type="NCBI Taxonomy" id="261467"/>
    <lineage>
        <taxon>Bacteria</taxon>
        <taxon>Pseudomonadati</taxon>
        <taxon>Pseudomonadota</taxon>
        <taxon>Alphaproteobacteria</taxon>
        <taxon>Iodidimonadales</taxon>
        <taxon>Iodidimonadaceae</taxon>
        <taxon>Iodidimonas</taxon>
    </lineage>
</organism>